<feature type="region of interest" description="Disordered" evidence="1">
    <location>
        <begin position="311"/>
        <end position="361"/>
    </location>
</feature>
<keyword evidence="5" id="KW-1185">Reference proteome</keyword>
<evidence type="ECO:0000259" key="3">
    <source>
        <dbReference type="Pfam" id="PF01882"/>
    </source>
</evidence>
<evidence type="ECO:0000256" key="1">
    <source>
        <dbReference type="SAM" id="MobiDB-lite"/>
    </source>
</evidence>
<organism evidence="4 5">
    <name type="scientific">Ruminococcus turbiniformis</name>
    <dbReference type="NCBI Taxonomy" id="2881258"/>
    <lineage>
        <taxon>Bacteria</taxon>
        <taxon>Bacillati</taxon>
        <taxon>Bacillota</taxon>
        <taxon>Clostridia</taxon>
        <taxon>Eubacteriales</taxon>
        <taxon>Oscillospiraceae</taxon>
        <taxon>Ruminococcus</taxon>
    </lineage>
</organism>
<comment type="caution">
    <text evidence="4">The sequence shown here is derived from an EMBL/GenBank/DDBJ whole genome shotgun (WGS) entry which is preliminary data.</text>
</comment>
<dbReference type="PANTHER" id="PTHR34351:SF1">
    <property type="entry name" value="SLR1927 PROTEIN"/>
    <property type="match status" value="1"/>
</dbReference>
<dbReference type="PANTHER" id="PTHR34351">
    <property type="entry name" value="SLR1927 PROTEIN-RELATED"/>
    <property type="match status" value="1"/>
</dbReference>
<sequence length="399" mass="44814">MKKAVYIIVMAAAWYIAGMYRLFPFMVLAVAQVMAFFVMLIVSRYLRGGVFAAPAGTVVEAERGAGCGIPVDVENRRKISAARFTIRMKVRYRGEKRGKTERFTGNISAESRIRILVPVHTPHCGVLKAEPEEMKVYDPLSLFGAKGSFDGAVDVVVFPVKRRANIVFEEPYPGLSRGGENTGRDGKAAEYGDVKFLREYREGDSSRAIHWKQSARTDTLWVREYEPEPERHTELRLDPWGKKDSGEMIPDAFYEILYALLCGLAENGSSVTVRWTTPAGKPSSYWISDDDSAKRMLCELFADDAAAWRENRDGEEAENTVSEANRAKKEKSRAYSRSRAKKEKSQVYSGSRAHTGNSAGAEPGYILDGSLRLMRGNETVFCFSPDLYEEELERVTLYL</sequence>
<dbReference type="InterPro" id="IPR002881">
    <property type="entry name" value="DUF58"/>
</dbReference>
<feature type="domain" description="DUF58" evidence="3">
    <location>
        <begin position="198"/>
        <end position="245"/>
    </location>
</feature>
<evidence type="ECO:0000256" key="2">
    <source>
        <dbReference type="SAM" id="Phobius"/>
    </source>
</evidence>
<feature type="transmembrane region" description="Helical" evidence="2">
    <location>
        <begin position="29"/>
        <end position="46"/>
    </location>
</feature>
<protein>
    <submittedName>
        <fullName evidence="4">DUF58 domain-containing protein</fullName>
    </submittedName>
</protein>
<name>A0ABS8FWG2_9FIRM</name>
<keyword evidence="2" id="KW-1133">Transmembrane helix</keyword>
<feature type="compositionally biased region" description="Polar residues" evidence="1">
    <location>
        <begin position="346"/>
        <end position="358"/>
    </location>
</feature>
<evidence type="ECO:0000313" key="4">
    <source>
        <dbReference type="EMBL" id="MCC2253929.1"/>
    </source>
</evidence>
<dbReference type="EMBL" id="JAJEQX010000007">
    <property type="protein sequence ID" value="MCC2253929.1"/>
    <property type="molecule type" value="Genomic_DNA"/>
</dbReference>
<gene>
    <name evidence="4" type="ORF">LKD70_05680</name>
</gene>
<dbReference type="Pfam" id="PF01882">
    <property type="entry name" value="DUF58"/>
    <property type="match status" value="1"/>
</dbReference>
<keyword evidence="2" id="KW-0472">Membrane</keyword>
<proteinExistence type="predicted"/>
<reference evidence="4 5" key="1">
    <citation type="submission" date="2021-10" db="EMBL/GenBank/DDBJ databases">
        <title>Anaerobic single-cell dispensing facilitates the cultivation of human gut bacteria.</title>
        <authorList>
            <person name="Afrizal A."/>
        </authorList>
    </citation>
    <scope>NUCLEOTIDE SEQUENCE [LARGE SCALE GENOMIC DNA]</scope>
    <source>
        <strain evidence="4 5">CLA-AA-H200</strain>
    </source>
</reference>
<dbReference type="Proteomes" id="UP001198151">
    <property type="component" value="Unassembled WGS sequence"/>
</dbReference>
<evidence type="ECO:0000313" key="5">
    <source>
        <dbReference type="Proteomes" id="UP001198151"/>
    </source>
</evidence>
<dbReference type="RefSeq" id="WP_227707069.1">
    <property type="nucleotide sequence ID" value="NZ_JAJEQX010000007.1"/>
</dbReference>
<accession>A0ABS8FWG2</accession>
<feature type="compositionally biased region" description="Basic residues" evidence="1">
    <location>
        <begin position="328"/>
        <end position="342"/>
    </location>
</feature>
<keyword evidence="2" id="KW-0812">Transmembrane</keyword>